<feature type="compositionally biased region" description="Acidic residues" evidence="1">
    <location>
        <begin position="437"/>
        <end position="447"/>
    </location>
</feature>
<sequence>MVGDSREGKALPEEVSAGTTEPEGGGTPVFGGVSEAELDVFVSKLRTDKNPRVPAATSRARGDVHGERLHKGVRRSLVSSVVEEEPAPTPVPTEKHAWFIALGARPAGPFEAEALKGAWERGELGPDSLCWRAGFAAWLPLGQVPELLQTLAPLPLELELSAAVDAALSAAFSEGPELPAATVAEASGIPAWAVEASPRATSSTPVETVGTHAVLAEVTEVSEQVEARSRVGGWWFTLAGGVAGGVTVALVMGLFGRWDGASALLARMNVAELFNPAPSQVVAPPVVAVAPPVVASAPVPEAVATTPVSVPGEPLAGATQGVSAPTGGGIAMDVVAAPIAPTLPPVAAVRPSLAGVAAVERGGAVPVLAVSGGGLAKSVGAAAPSSSMDRDVEAAPAVAAVSPRISEVKLGSGERPVSPPPTPVEAPVRASPPQPGSDDDLGPDEDFARELAGPSPGSGGPEDAPSVYIPPVAPIQNPRVSLAQSDVFEVVLANKSEVTACADVKPRPVDEGARVVVRWSILPSGEVSEVVTETASLRGTPFARCIEAKVGAWVFPKHHEQGGPVRFPFVF</sequence>
<keyword evidence="5" id="KW-1185">Reference proteome</keyword>
<keyword evidence="2" id="KW-0472">Membrane</keyword>
<dbReference type="InterPro" id="IPR049806">
    <property type="entry name" value="MasK-like_C"/>
</dbReference>
<feature type="compositionally biased region" description="Basic and acidic residues" evidence="1">
    <location>
        <begin position="1"/>
        <end position="12"/>
    </location>
</feature>
<comment type="caution">
    <text evidence="4">The sequence shown here is derived from an EMBL/GenBank/DDBJ whole genome shotgun (WGS) entry which is preliminary data.</text>
</comment>
<organism evidence="4 5">
    <name type="scientific">Myxococcus llanfairpwllgwyngyllgogerychwyrndrobwllllantysiliogogogochensis</name>
    <dbReference type="NCBI Taxonomy" id="2590453"/>
    <lineage>
        <taxon>Bacteria</taxon>
        <taxon>Pseudomonadati</taxon>
        <taxon>Myxococcota</taxon>
        <taxon>Myxococcia</taxon>
        <taxon>Myxococcales</taxon>
        <taxon>Cystobacterineae</taxon>
        <taxon>Myxococcaceae</taxon>
        <taxon>Myxococcus</taxon>
    </lineage>
</organism>
<dbReference type="NCBIfam" id="NF033768">
    <property type="entry name" value="myxo_SS_tail"/>
    <property type="match status" value="1"/>
</dbReference>
<keyword evidence="2" id="KW-1133">Transmembrane helix</keyword>
<evidence type="ECO:0000256" key="1">
    <source>
        <dbReference type="SAM" id="MobiDB-lite"/>
    </source>
</evidence>
<feature type="transmembrane region" description="Helical" evidence="2">
    <location>
        <begin position="234"/>
        <end position="255"/>
    </location>
</feature>
<protein>
    <submittedName>
        <fullName evidence="4">AgmX/PglI C-terminal domain-containing protein</fullName>
    </submittedName>
</protein>
<evidence type="ECO:0000256" key="2">
    <source>
        <dbReference type="SAM" id="Phobius"/>
    </source>
</evidence>
<evidence type="ECO:0000313" key="4">
    <source>
        <dbReference type="EMBL" id="TQF11932.1"/>
    </source>
</evidence>
<dbReference type="Proteomes" id="UP000315369">
    <property type="component" value="Unassembled WGS sequence"/>
</dbReference>
<dbReference type="InterPro" id="IPR025640">
    <property type="entry name" value="GYF_2"/>
</dbReference>
<dbReference type="EMBL" id="VIFM01000163">
    <property type="protein sequence ID" value="TQF11932.1"/>
    <property type="molecule type" value="Genomic_DNA"/>
</dbReference>
<accession>A0A540WSE8</accession>
<keyword evidence="2" id="KW-0812">Transmembrane</keyword>
<evidence type="ECO:0000313" key="5">
    <source>
        <dbReference type="Proteomes" id="UP000315369"/>
    </source>
</evidence>
<feature type="region of interest" description="Disordered" evidence="1">
    <location>
        <begin position="406"/>
        <end position="469"/>
    </location>
</feature>
<feature type="domain" description="GYF" evidence="3">
    <location>
        <begin position="98"/>
        <end position="147"/>
    </location>
</feature>
<feature type="compositionally biased region" description="Pro residues" evidence="1">
    <location>
        <begin position="417"/>
        <end position="435"/>
    </location>
</feature>
<gene>
    <name evidence="4" type="ORF">FJV41_31615</name>
</gene>
<dbReference type="OrthoDB" id="5381677at2"/>
<feature type="region of interest" description="Disordered" evidence="1">
    <location>
        <begin position="1"/>
        <end position="32"/>
    </location>
</feature>
<evidence type="ECO:0000259" key="3">
    <source>
        <dbReference type="Pfam" id="PF14237"/>
    </source>
</evidence>
<name>A0A540WSE8_9BACT</name>
<dbReference type="Pfam" id="PF14237">
    <property type="entry name" value="GYF_2"/>
    <property type="match status" value="1"/>
</dbReference>
<reference evidence="4 5" key="1">
    <citation type="submission" date="2019-06" db="EMBL/GenBank/DDBJ databases">
        <authorList>
            <person name="Livingstone P."/>
            <person name="Whitworth D."/>
        </authorList>
    </citation>
    <scope>NUCLEOTIDE SEQUENCE [LARGE SCALE GENOMIC DNA]</scope>
    <source>
        <strain evidence="4 5">AM401</strain>
    </source>
</reference>
<dbReference type="AlphaFoldDB" id="A0A540WSE8"/>
<proteinExistence type="predicted"/>